<evidence type="ECO:0000313" key="17">
    <source>
        <dbReference type="Proteomes" id="UP000580043"/>
    </source>
</evidence>
<dbReference type="SUPFAM" id="SSF55874">
    <property type="entry name" value="ATPase domain of HSP90 chaperone/DNA topoisomerase II/histidine kinase"/>
    <property type="match status" value="1"/>
</dbReference>
<keyword evidence="7" id="KW-0547">Nucleotide-binding</keyword>
<dbReference type="SMART" id="SM00073">
    <property type="entry name" value="HPT"/>
    <property type="match status" value="1"/>
</dbReference>
<dbReference type="Proteomes" id="UP000580043">
    <property type="component" value="Unassembled WGS sequence"/>
</dbReference>
<feature type="domain" description="CheW-like" evidence="14">
    <location>
        <begin position="587"/>
        <end position="718"/>
    </location>
</feature>
<evidence type="ECO:0000259" key="15">
    <source>
        <dbReference type="PROSITE" id="PS50894"/>
    </source>
</evidence>
<dbReference type="EC" id="2.7.13.3" evidence="2"/>
<dbReference type="GO" id="GO:0000155">
    <property type="term" value="F:phosphorelay sensor kinase activity"/>
    <property type="evidence" value="ECO:0007669"/>
    <property type="project" value="InterPro"/>
</dbReference>
<evidence type="ECO:0000259" key="13">
    <source>
        <dbReference type="PROSITE" id="PS50109"/>
    </source>
</evidence>
<accession>A0A848G0B0</accession>
<feature type="domain" description="HPt" evidence="15">
    <location>
        <begin position="1"/>
        <end position="101"/>
    </location>
</feature>
<gene>
    <name evidence="16" type="ORF">HHL15_02170</name>
</gene>
<sequence>MDDALQTFIVESRELLQTMEASLLEIGQGGDDTENINAIFRAAHTIKGSAGLFSLDPIVAFTHVAESVLDRVRAQRIAMDPALARLFLDVCDQMGALVERVASGLEVNGELQARSDELARQLSHHLEGTAVFPVAGDWPDGAPAQVAPPVFGPGCVTSGLWHISLRGGPDLLRFGLDPLSILRYLGTFGQIVSLEMVLAGIPRLNQLDPETCYMGFELSFASKADAQTIEDSFAFVRDDCTVRLIPPYGPIADYRALFADMPEDSLLLGQMLLRCGSLTQAELAQALATQEWLAEDEAGQAPAPRLGEVLVDQQLVEQPVIDAALERQQQVRQTKGAEVTLIRVDAAKLDQLINLVGELIIAGAGAQLAARRFKAPALVEATGVLSRLVEDVRDSALTLRMVQIGATFNRFRRVVRDVAIELDKDIQLDIRGGETELDKTIVEKIGDPLTHIVRNALDHGIESAADRVARGKPAQGRLMLNAFHESGSIVIEVSDDGGGLKKERILAKAMERGLVAEGQGLSDKDIFNLVFEPGFSTAEQVSNLSGRGVGMDVVKRNIQALRGTVDLESSEGHGTTVRIRLPLTLAIIDGFLIGAGPSSYVVPLEQVVECIELPLAGQLASGANYLNLRGEVLPFIRLRDLFEIPGEPPRRENVVVVQYAGERAGLVVDQLFGEFQTVIKPLGKVFSHIRCIGGSTILGSGEVALILDVPGLVRHVTARETGLSRSRQGSLAATA</sequence>
<feature type="modified residue" description="Phosphohistidine" evidence="12">
    <location>
        <position position="44"/>
    </location>
</feature>
<dbReference type="InterPro" id="IPR002545">
    <property type="entry name" value="CheW-lke_dom"/>
</dbReference>
<keyword evidence="9" id="KW-0067">ATP-binding</keyword>
<dbReference type="CDD" id="cd16916">
    <property type="entry name" value="HATPase_CheA-like"/>
    <property type="match status" value="1"/>
</dbReference>
<dbReference type="Gene3D" id="1.20.120.160">
    <property type="entry name" value="HPT domain"/>
    <property type="match status" value="1"/>
</dbReference>
<evidence type="ECO:0000256" key="3">
    <source>
        <dbReference type="ARBA" id="ARBA00021495"/>
    </source>
</evidence>
<evidence type="ECO:0000256" key="10">
    <source>
        <dbReference type="ARBA" id="ARBA00023012"/>
    </source>
</evidence>
<keyword evidence="6" id="KW-0808">Transferase</keyword>
<dbReference type="PROSITE" id="PS50851">
    <property type="entry name" value="CHEW"/>
    <property type="match status" value="1"/>
</dbReference>
<evidence type="ECO:0000256" key="7">
    <source>
        <dbReference type="ARBA" id="ARBA00022741"/>
    </source>
</evidence>
<evidence type="ECO:0000256" key="12">
    <source>
        <dbReference type="PROSITE-ProRule" id="PRU00110"/>
    </source>
</evidence>
<dbReference type="InterPro" id="IPR037006">
    <property type="entry name" value="CheA-like_homodim_sf"/>
</dbReference>
<dbReference type="SUPFAM" id="SSF47226">
    <property type="entry name" value="Histidine-containing phosphotransfer domain, HPT domain"/>
    <property type="match status" value="1"/>
</dbReference>
<dbReference type="InterPro" id="IPR036097">
    <property type="entry name" value="HisK_dim/P_sf"/>
</dbReference>
<evidence type="ECO:0000259" key="14">
    <source>
        <dbReference type="PROSITE" id="PS50851"/>
    </source>
</evidence>
<dbReference type="PRINTS" id="PR00344">
    <property type="entry name" value="BCTRLSENSOR"/>
</dbReference>
<dbReference type="SMART" id="SM00387">
    <property type="entry name" value="HATPase_c"/>
    <property type="match status" value="1"/>
</dbReference>
<dbReference type="InterPro" id="IPR004105">
    <property type="entry name" value="CheA-like_dim"/>
</dbReference>
<dbReference type="SMART" id="SM00260">
    <property type="entry name" value="CheW"/>
    <property type="match status" value="1"/>
</dbReference>
<reference evidence="16 17" key="1">
    <citation type="submission" date="2020-04" db="EMBL/GenBank/DDBJ databases">
        <title>Zoogloea sp. G-4-1-14 isolated from soil.</title>
        <authorList>
            <person name="Dahal R.H."/>
        </authorList>
    </citation>
    <scope>NUCLEOTIDE SEQUENCE [LARGE SCALE GENOMIC DNA]</scope>
    <source>
        <strain evidence="16 17">G-4-1-14</strain>
    </source>
</reference>
<dbReference type="Gene3D" id="3.30.565.10">
    <property type="entry name" value="Histidine kinase-like ATPase, C-terminal domain"/>
    <property type="match status" value="1"/>
</dbReference>
<keyword evidence="10" id="KW-0902">Two-component regulatory system</keyword>
<dbReference type="InterPro" id="IPR051315">
    <property type="entry name" value="Bact_Chemotaxis_CheA"/>
</dbReference>
<keyword evidence="17" id="KW-1185">Reference proteome</keyword>
<dbReference type="GO" id="GO:0006935">
    <property type="term" value="P:chemotaxis"/>
    <property type="evidence" value="ECO:0007669"/>
    <property type="project" value="UniProtKB-KW"/>
</dbReference>
<dbReference type="InterPro" id="IPR008207">
    <property type="entry name" value="Sig_transdc_His_kin_Hpt_dom"/>
</dbReference>
<dbReference type="PROSITE" id="PS50894">
    <property type="entry name" value="HPT"/>
    <property type="match status" value="1"/>
</dbReference>
<dbReference type="InterPro" id="IPR004358">
    <property type="entry name" value="Sig_transdc_His_kin-like_C"/>
</dbReference>
<dbReference type="InterPro" id="IPR036890">
    <property type="entry name" value="HATPase_C_sf"/>
</dbReference>
<organism evidence="16 17">
    <name type="scientific">Zoogloea dura</name>
    <dbReference type="NCBI Taxonomy" id="2728840"/>
    <lineage>
        <taxon>Bacteria</taxon>
        <taxon>Pseudomonadati</taxon>
        <taxon>Pseudomonadota</taxon>
        <taxon>Betaproteobacteria</taxon>
        <taxon>Rhodocyclales</taxon>
        <taxon>Zoogloeaceae</taxon>
        <taxon>Zoogloea</taxon>
    </lineage>
</organism>
<comment type="function">
    <text evidence="11">Involved in the transmission of sensory signals from the chemoreceptors to the flagellar motors. CheA is autophosphorylated; it can transfer its phosphate group to either CheB or CheY.</text>
</comment>
<dbReference type="Gene3D" id="2.30.30.40">
    <property type="entry name" value="SH3 Domains"/>
    <property type="match status" value="1"/>
</dbReference>
<dbReference type="Pfam" id="PF01584">
    <property type="entry name" value="CheW"/>
    <property type="match status" value="1"/>
</dbReference>
<comment type="catalytic activity">
    <reaction evidence="1">
        <text>ATP + protein L-histidine = ADP + protein N-phospho-L-histidine.</text>
        <dbReference type="EC" id="2.7.13.3"/>
    </reaction>
</comment>
<evidence type="ECO:0000256" key="1">
    <source>
        <dbReference type="ARBA" id="ARBA00000085"/>
    </source>
</evidence>
<dbReference type="SUPFAM" id="SSF47384">
    <property type="entry name" value="Homodimeric domain of signal transducing histidine kinase"/>
    <property type="match status" value="1"/>
</dbReference>
<evidence type="ECO:0000256" key="2">
    <source>
        <dbReference type="ARBA" id="ARBA00012438"/>
    </source>
</evidence>
<dbReference type="GO" id="GO:0005524">
    <property type="term" value="F:ATP binding"/>
    <property type="evidence" value="ECO:0007669"/>
    <property type="project" value="UniProtKB-KW"/>
</dbReference>
<dbReference type="InterPro" id="IPR036641">
    <property type="entry name" value="HPT_dom_sf"/>
</dbReference>
<evidence type="ECO:0000256" key="11">
    <source>
        <dbReference type="ARBA" id="ARBA00035100"/>
    </source>
</evidence>
<evidence type="ECO:0000256" key="6">
    <source>
        <dbReference type="ARBA" id="ARBA00022679"/>
    </source>
</evidence>
<feature type="domain" description="Histidine kinase" evidence="13">
    <location>
        <begin position="385"/>
        <end position="585"/>
    </location>
</feature>
<dbReference type="CDD" id="cd00731">
    <property type="entry name" value="CheA_reg"/>
    <property type="match status" value="1"/>
</dbReference>
<dbReference type="Pfam" id="PF02895">
    <property type="entry name" value="H-kinase_dim"/>
    <property type="match status" value="1"/>
</dbReference>
<dbReference type="Pfam" id="PF02518">
    <property type="entry name" value="HATPase_c"/>
    <property type="match status" value="1"/>
</dbReference>
<dbReference type="EMBL" id="JABBGA010000001">
    <property type="protein sequence ID" value="NML24536.1"/>
    <property type="molecule type" value="Genomic_DNA"/>
</dbReference>
<dbReference type="CDD" id="cd00088">
    <property type="entry name" value="HPT"/>
    <property type="match status" value="1"/>
</dbReference>
<name>A0A848G0B0_9RHOO</name>
<evidence type="ECO:0000256" key="9">
    <source>
        <dbReference type="ARBA" id="ARBA00022840"/>
    </source>
</evidence>
<dbReference type="InterPro" id="IPR036061">
    <property type="entry name" value="CheW-like_dom_sf"/>
</dbReference>
<evidence type="ECO:0000256" key="4">
    <source>
        <dbReference type="ARBA" id="ARBA00022500"/>
    </source>
</evidence>
<proteinExistence type="predicted"/>
<dbReference type="GO" id="GO:0005737">
    <property type="term" value="C:cytoplasm"/>
    <property type="evidence" value="ECO:0007669"/>
    <property type="project" value="InterPro"/>
</dbReference>
<protein>
    <recommendedName>
        <fullName evidence="3">Chemotaxis protein CheA</fullName>
        <ecNumber evidence="2">2.7.13.3</ecNumber>
    </recommendedName>
</protein>
<dbReference type="Pfam" id="PF01627">
    <property type="entry name" value="Hpt"/>
    <property type="match status" value="1"/>
</dbReference>
<dbReference type="Gene3D" id="1.10.287.560">
    <property type="entry name" value="Histidine kinase CheA-like, homodimeric domain"/>
    <property type="match status" value="1"/>
</dbReference>
<dbReference type="PANTHER" id="PTHR43395">
    <property type="entry name" value="SENSOR HISTIDINE KINASE CHEA"/>
    <property type="match status" value="1"/>
</dbReference>
<dbReference type="AlphaFoldDB" id="A0A848G0B0"/>
<keyword evidence="5 12" id="KW-0597">Phosphoprotein</keyword>
<comment type="caution">
    <text evidence="16">The sequence shown here is derived from an EMBL/GenBank/DDBJ whole genome shotgun (WGS) entry which is preliminary data.</text>
</comment>
<dbReference type="InterPro" id="IPR003594">
    <property type="entry name" value="HATPase_dom"/>
</dbReference>
<dbReference type="PROSITE" id="PS50109">
    <property type="entry name" value="HIS_KIN"/>
    <property type="match status" value="1"/>
</dbReference>
<dbReference type="InterPro" id="IPR005467">
    <property type="entry name" value="His_kinase_dom"/>
</dbReference>
<dbReference type="PANTHER" id="PTHR43395:SF10">
    <property type="entry name" value="CHEMOTAXIS PROTEIN CHEA"/>
    <property type="match status" value="1"/>
</dbReference>
<dbReference type="SMART" id="SM01231">
    <property type="entry name" value="H-kinase_dim"/>
    <property type="match status" value="1"/>
</dbReference>
<dbReference type="FunFam" id="3.30.565.10:FF:000016">
    <property type="entry name" value="Chemotaxis protein CheA, putative"/>
    <property type="match status" value="1"/>
</dbReference>
<keyword evidence="8" id="KW-0418">Kinase</keyword>
<evidence type="ECO:0000313" key="16">
    <source>
        <dbReference type="EMBL" id="NML24536.1"/>
    </source>
</evidence>
<dbReference type="SUPFAM" id="SSF50341">
    <property type="entry name" value="CheW-like"/>
    <property type="match status" value="1"/>
</dbReference>
<evidence type="ECO:0000256" key="8">
    <source>
        <dbReference type="ARBA" id="ARBA00022777"/>
    </source>
</evidence>
<evidence type="ECO:0000256" key="5">
    <source>
        <dbReference type="ARBA" id="ARBA00022553"/>
    </source>
</evidence>
<keyword evidence="4" id="KW-0145">Chemotaxis</keyword>